<name>A0A4Q5M0W4_9BACT</name>
<reference evidence="2 3" key="1">
    <citation type="submission" date="2019-02" db="EMBL/GenBank/DDBJ databases">
        <title>Bacterial novel species Emticicia sp. 17J42-9 isolated from soil.</title>
        <authorList>
            <person name="Jung H.-Y."/>
        </authorList>
    </citation>
    <scope>NUCLEOTIDE SEQUENCE [LARGE SCALE GENOMIC DNA]</scope>
    <source>
        <strain evidence="2 3">17J42-9</strain>
    </source>
</reference>
<dbReference type="OrthoDB" id="950997at2"/>
<feature type="transmembrane region" description="Helical" evidence="1">
    <location>
        <begin position="132"/>
        <end position="148"/>
    </location>
</feature>
<keyword evidence="3" id="KW-1185">Reference proteome</keyword>
<sequence length="209" mass="24103">MNLDELKSAWQVYDQKLQNSQLLTERLIVGMIKERSKSRVAQIKRENTWFFVLMVFELLILGAIFVGNPFDFIYQVQFLPYIFLAIGIIMALVAIYRSNAIVNVDMNSTTLGAFLQHVIHEYEKNKKLEGRFGLLMLASGCMTVLSFLPKKLEKQDLVSALVDTLIPIGICLFIYYLAFRFGLFNNRKSEGFKEDLRELETLSRELEGV</sequence>
<gene>
    <name evidence="2" type="ORF">EWM59_09860</name>
</gene>
<dbReference type="AlphaFoldDB" id="A0A4Q5M0W4"/>
<keyword evidence="1" id="KW-0812">Transmembrane</keyword>
<feature type="transmembrane region" description="Helical" evidence="1">
    <location>
        <begin position="78"/>
        <end position="96"/>
    </location>
</feature>
<dbReference type="EMBL" id="SEWF01000011">
    <property type="protein sequence ID" value="RYU95916.1"/>
    <property type="molecule type" value="Genomic_DNA"/>
</dbReference>
<feature type="transmembrane region" description="Helical" evidence="1">
    <location>
        <begin position="47"/>
        <end position="66"/>
    </location>
</feature>
<feature type="transmembrane region" description="Helical" evidence="1">
    <location>
        <begin position="160"/>
        <end position="179"/>
    </location>
</feature>
<comment type="caution">
    <text evidence="2">The sequence shown here is derived from an EMBL/GenBank/DDBJ whole genome shotgun (WGS) entry which is preliminary data.</text>
</comment>
<evidence type="ECO:0000256" key="1">
    <source>
        <dbReference type="SAM" id="Phobius"/>
    </source>
</evidence>
<organism evidence="2 3">
    <name type="scientific">Emticicia agri</name>
    <dbReference type="NCBI Taxonomy" id="2492393"/>
    <lineage>
        <taxon>Bacteria</taxon>
        <taxon>Pseudomonadati</taxon>
        <taxon>Bacteroidota</taxon>
        <taxon>Cytophagia</taxon>
        <taxon>Cytophagales</taxon>
        <taxon>Leadbetterellaceae</taxon>
        <taxon>Emticicia</taxon>
    </lineage>
</organism>
<dbReference type="Proteomes" id="UP000293162">
    <property type="component" value="Unassembled WGS sequence"/>
</dbReference>
<proteinExistence type="predicted"/>
<accession>A0A4Q5M0W4</accession>
<dbReference type="RefSeq" id="WP_130020796.1">
    <property type="nucleotide sequence ID" value="NZ_SEWF01000011.1"/>
</dbReference>
<evidence type="ECO:0000313" key="3">
    <source>
        <dbReference type="Proteomes" id="UP000293162"/>
    </source>
</evidence>
<keyword evidence="1" id="KW-0472">Membrane</keyword>
<protein>
    <submittedName>
        <fullName evidence="2">Uncharacterized protein</fullName>
    </submittedName>
</protein>
<evidence type="ECO:0000313" key="2">
    <source>
        <dbReference type="EMBL" id="RYU95916.1"/>
    </source>
</evidence>
<keyword evidence="1" id="KW-1133">Transmembrane helix</keyword>